<proteinExistence type="predicted"/>
<organism evidence="1 2">
    <name type="scientific">Vicia faba</name>
    <name type="common">Broad bean</name>
    <name type="synonym">Faba vulgaris</name>
    <dbReference type="NCBI Taxonomy" id="3906"/>
    <lineage>
        <taxon>Eukaryota</taxon>
        <taxon>Viridiplantae</taxon>
        <taxon>Streptophyta</taxon>
        <taxon>Embryophyta</taxon>
        <taxon>Tracheophyta</taxon>
        <taxon>Spermatophyta</taxon>
        <taxon>Magnoliopsida</taxon>
        <taxon>eudicotyledons</taxon>
        <taxon>Gunneridae</taxon>
        <taxon>Pentapetalae</taxon>
        <taxon>rosids</taxon>
        <taxon>fabids</taxon>
        <taxon>Fabales</taxon>
        <taxon>Fabaceae</taxon>
        <taxon>Papilionoideae</taxon>
        <taxon>50 kb inversion clade</taxon>
        <taxon>NPAAA clade</taxon>
        <taxon>Hologalegina</taxon>
        <taxon>IRL clade</taxon>
        <taxon>Fabeae</taxon>
        <taxon>Vicia</taxon>
    </lineage>
</organism>
<dbReference type="EMBL" id="OX451740">
    <property type="protein sequence ID" value="CAI8612514.1"/>
    <property type="molecule type" value="Genomic_DNA"/>
</dbReference>
<gene>
    <name evidence="1" type="ORF">VFH_V038000</name>
</gene>
<evidence type="ECO:0000313" key="2">
    <source>
        <dbReference type="Proteomes" id="UP001157006"/>
    </source>
</evidence>
<dbReference type="Proteomes" id="UP001157006">
    <property type="component" value="Chromosome 5"/>
</dbReference>
<protein>
    <submittedName>
        <fullName evidence="1">Uncharacterized protein</fullName>
    </submittedName>
</protein>
<reference evidence="1 2" key="1">
    <citation type="submission" date="2023-01" db="EMBL/GenBank/DDBJ databases">
        <authorList>
            <person name="Kreplak J."/>
        </authorList>
    </citation>
    <scope>NUCLEOTIDE SEQUENCE [LARGE SCALE GENOMIC DNA]</scope>
</reference>
<sequence>MRHVHFWVTNRFVPIKILIRVSHIILVEENRELQDMLVTPMPHLTPFENKIFPISKTPLGVDPFEMPGRQTIWIAWYLLMHFEQHLETVDVVHLHNIKLYDCSLCSLNYCILGVWFMVQT</sequence>
<keyword evidence="2" id="KW-1185">Reference proteome</keyword>
<name>A0AAV1AQR0_VICFA</name>
<accession>A0AAV1AQR0</accession>
<dbReference type="AlphaFoldDB" id="A0AAV1AQR0"/>
<evidence type="ECO:0000313" key="1">
    <source>
        <dbReference type="EMBL" id="CAI8612514.1"/>
    </source>
</evidence>